<dbReference type="NCBIfam" id="TIGR02532">
    <property type="entry name" value="IV_pilin_GFxxxE"/>
    <property type="match status" value="1"/>
</dbReference>
<dbReference type="SUPFAM" id="SSF54523">
    <property type="entry name" value="Pili subunits"/>
    <property type="match status" value="1"/>
</dbReference>
<evidence type="ECO:0000313" key="3">
    <source>
        <dbReference type="Proteomes" id="UP000665020"/>
    </source>
</evidence>
<dbReference type="EMBL" id="CP046640">
    <property type="protein sequence ID" value="QTL98550.1"/>
    <property type="molecule type" value="Genomic_DNA"/>
</dbReference>
<dbReference type="PROSITE" id="PS00409">
    <property type="entry name" value="PROKAR_NTER_METHYL"/>
    <property type="match status" value="1"/>
</dbReference>
<protein>
    <submittedName>
        <fullName evidence="2">Prepilin-type N-terminal cleavage/methylation domain-containing protein</fullName>
    </submittedName>
</protein>
<accession>A0A8A7KBD6</accession>
<sequence length="139" mass="15445">MFCGEGGFSLLELLLVIAILSLSISFIFPAVNFNSLEMKNYREIIYSTLRKVRQTAIIESEDYLVELLSSKKLAVKKDGESFYNKVIEVGNRFTISCSRNDNQLRFKPLGTADGGTLILSDGVNSLKVVVTGTGFIHKE</sequence>
<gene>
    <name evidence="2" type="ORF">GM661_11520</name>
</gene>
<dbReference type="KEGG" id="ifn:GM661_11520"/>
<organism evidence="2 3">
    <name type="scientific">Iocasia fonsfrigidae</name>
    <dbReference type="NCBI Taxonomy" id="2682810"/>
    <lineage>
        <taxon>Bacteria</taxon>
        <taxon>Bacillati</taxon>
        <taxon>Bacillota</taxon>
        <taxon>Clostridia</taxon>
        <taxon>Halanaerobiales</taxon>
        <taxon>Halanaerobiaceae</taxon>
        <taxon>Iocasia</taxon>
    </lineage>
</organism>
<feature type="transmembrane region" description="Helical" evidence="1">
    <location>
        <begin position="13"/>
        <end position="33"/>
    </location>
</feature>
<keyword evidence="1" id="KW-0472">Membrane</keyword>
<dbReference type="Proteomes" id="UP000665020">
    <property type="component" value="Chromosome"/>
</dbReference>
<proteinExistence type="predicted"/>
<keyword evidence="1" id="KW-1133">Transmembrane helix</keyword>
<dbReference type="InterPro" id="IPR045584">
    <property type="entry name" value="Pilin-like"/>
</dbReference>
<evidence type="ECO:0000313" key="2">
    <source>
        <dbReference type="EMBL" id="QTL98550.1"/>
    </source>
</evidence>
<dbReference type="RefSeq" id="WP_125990756.1">
    <property type="nucleotide sequence ID" value="NZ_CP046640.1"/>
</dbReference>
<dbReference type="InterPro" id="IPR012902">
    <property type="entry name" value="N_methyl_site"/>
</dbReference>
<name>A0A8A7KBD6_9FIRM</name>
<keyword evidence="1" id="KW-0812">Transmembrane</keyword>
<dbReference type="AlphaFoldDB" id="A0A8A7KBD6"/>
<evidence type="ECO:0000256" key="1">
    <source>
        <dbReference type="SAM" id="Phobius"/>
    </source>
</evidence>
<reference evidence="2" key="1">
    <citation type="submission" date="2019-12" db="EMBL/GenBank/DDBJ databases">
        <authorList>
            <person name="zhang j."/>
            <person name="sun C.M."/>
        </authorList>
    </citation>
    <scope>NUCLEOTIDE SEQUENCE</scope>
    <source>
        <strain evidence="2">NS-1</strain>
    </source>
</reference>
<keyword evidence="3" id="KW-1185">Reference proteome</keyword>